<dbReference type="KEGG" id="abas:ACPOL_1034"/>
<organism evidence="1 2">
    <name type="scientific">Acidisarcina polymorpha</name>
    <dbReference type="NCBI Taxonomy" id="2211140"/>
    <lineage>
        <taxon>Bacteria</taxon>
        <taxon>Pseudomonadati</taxon>
        <taxon>Acidobacteriota</taxon>
        <taxon>Terriglobia</taxon>
        <taxon>Terriglobales</taxon>
        <taxon>Acidobacteriaceae</taxon>
        <taxon>Acidisarcina</taxon>
    </lineage>
</organism>
<dbReference type="AlphaFoldDB" id="A0A2Z5FVJ6"/>
<accession>A0A2Z5FVJ6</accession>
<name>A0A2Z5FVJ6_9BACT</name>
<evidence type="ECO:0000313" key="2">
    <source>
        <dbReference type="Proteomes" id="UP000253606"/>
    </source>
</evidence>
<dbReference type="RefSeq" id="WP_114206031.1">
    <property type="nucleotide sequence ID" value="NZ_CP030840.1"/>
</dbReference>
<sequence>MSTTKVSISGNVVSHAERELAAFLAAVTEVVGPTGLGAASNVWIQTMQELDCSQESLGKFFRQVTIRASARLARNCQRETRFALAGGERMQHLPLTAKAVERFLATESA</sequence>
<gene>
    <name evidence="1" type="ORF">ACPOL_1034</name>
</gene>
<reference evidence="1 2" key="1">
    <citation type="journal article" date="2018" name="Front. Microbiol.">
        <title>Hydrolytic Capabilities as a Key to Environmental Success: Chitinolytic and Cellulolytic Acidobacteria From Acidic Sub-arctic Soils and Boreal Peatlands.</title>
        <authorList>
            <person name="Belova S.E."/>
            <person name="Ravin N.V."/>
            <person name="Pankratov T.A."/>
            <person name="Rakitin A.L."/>
            <person name="Ivanova A.A."/>
            <person name="Beletsky A.V."/>
            <person name="Mardanov A.V."/>
            <person name="Sinninghe Damste J.S."/>
            <person name="Dedysh S.N."/>
        </authorList>
    </citation>
    <scope>NUCLEOTIDE SEQUENCE [LARGE SCALE GENOMIC DNA]</scope>
    <source>
        <strain evidence="1 2">SBC82</strain>
    </source>
</reference>
<proteinExistence type="predicted"/>
<protein>
    <submittedName>
        <fullName evidence="1">Uncharacterized protein</fullName>
    </submittedName>
</protein>
<evidence type="ECO:0000313" key="1">
    <source>
        <dbReference type="EMBL" id="AXC10385.1"/>
    </source>
</evidence>
<dbReference type="EMBL" id="CP030840">
    <property type="protein sequence ID" value="AXC10385.1"/>
    <property type="molecule type" value="Genomic_DNA"/>
</dbReference>
<dbReference type="Proteomes" id="UP000253606">
    <property type="component" value="Chromosome"/>
</dbReference>
<keyword evidence="2" id="KW-1185">Reference proteome</keyword>